<organism evidence="2 3">
    <name type="scientific">Persicitalea jodogahamensis</name>
    <dbReference type="NCBI Taxonomy" id="402147"/>
    <lineage>
        <taxon>Bacteria</taxon>
        <taxon>Pseudomonadati</taxon>
        <taxon>Bacteroidota</taxon>
        <taxon>Cytophagia</taxon>
        <taxon>Cytophagales</taxon>
        <taxon>Spirosomataceae</taxon>
        <taxon>Persicitalea</taxon>
    </lineage>
</organism>
<keyword evidence="3" id="KW-1185">Reference proteome</keyword>
<feature type="transmembrane region" description="Helical" evidence="1">
    <location>
        <begin position="108"/>
        <end position="128"/>
    </location>
</feature>
<gene>
    <name evidence="2" type="ORF">GCM10007390_36490</name>
</gene>
<comment type="caution">
    <text evidence="2">The sequence shown here is derived from an EMBL/GenBank/DDBJ whole genome shotgun (WGS) entry which is preliminary data.</text>
</comment>
<dbReference type="RefSeq" id="WP_189565998.1">
    <property type="nucleotide sequence ID" value="NZ_BMXF01000004.1"/>
</dbReference>
<feature type="transmembrane region" description="Helical" evidence="1">
    <location>
        <begin position="47"/>
        <end position="65"/>
    </location>
</feature>
<dbReference type="Proteomes" id="UP000598271">
    <property type="component" value="Unassembled WGS sequence"/>
</dbReference>
<dbReference type="AlphaFoldDB" id="A0A8J3G9Y5"/>
<proteinExistence type="predicted"/>
<keyword evidence="1" id="KW-0472">Membrane</keyword>
<evidence type="ECO:0000313" key="2">
    <source>
        <dbReference type="EMBL" id="GHB79215.1"/>
    </source>
</evidence>
<evidence type="ECO:0000256" key="1">
    <source>
        <dbReference type="SAM" id="Phobius"/>
    </source>
</evidence>
<accession>A0A8J3G9Y5</accession>
<keyword evidence="1" id="KW-0812">Transmembrane</keyword>
<evidence type="ECO:0000313" key="3">
    <source>
        <dbReference type="Proteomes" id="UP000598271"/>
    </source>
</evidence>
<feature type="transmembrane region" description="Helical" evidence="1">
    <location>
        <begin position="77"/>
        <end position="96"/>
    </location>
</feature>
<dbReference type="EMBL" id="BMXF01000004">
    <property type="protein sequence ID" value="GHB79215.1"/>
    <property type="molecule type" value="Genomic_DNA"/>
</dbReference>
<sequence length="140" mass="15743">MTKNLTTTLLLVILGITDAYLLSHPNLIGRIGILIYRHDYLKTFPRALATVFLVLGVCLFLCEVIRRIKLPRAAIGWYLMLMVLGMALFSYVYVSFSSLSYSMTGKAFIYGAHLLPILMIGIFGRYLVSAIYKARNQTGI</sequence>
<name>A0A8J3G9Y5_9BACT</name>
<keyword evidence="1" id="KW-1133">Transmembrane helix</keyword>
<reference evidence="2 3" key="1">
    <citation type="journal article" date="2014" name="Int. J. Syst. Evol. Microbiol.">
        <title>Complete genome sequence of Corynebacterium casei LMG S-19264T (=DSM 44701T), isolated from a smear-ripened cheese.</title>
        <authorList>
            <consortium name="US DOE Joint Genome Institute (JGI-PGF)"/>
            <person name="Walter F."/>
            <person name="Albersmeier A."/>
            <person name="Kalinowski J."/>
            <person name="Ruckert C."/>
        </authorList>
    </citation>
    <scope>NUCLEOTIDE SEQUENCE [LARGE SCALE GENOMIC DNA]</scope>
    <source>
        <strain evidence="2 3">KCTC 12866</strain>
    </source>
</reference>
<protein>
    <submittedName>
        <fullName evidence="2">Uncharacterized protein</fullName>
    </submittedName>
</protein>